<dbReference type="OrthoDB" id="4963680at2"/>
<reference evidence="4 5" key="1">
    <citation type="submission" date="2016-10" db="EMBL/GenBank/DDBJ databases">
        <authorList>
            <person name="de Groot N.N."/>
        </authorList>
    </citation>
    <scope>NUCLEOTIDE SEQUENCE [LARGE SCALE GENOMIC DNA]</scope>
    <source>
        <strain evidence="4 5">CPCC 202808</strain>
    </source>
</reference>
<dbReference type="EMBL" id="JACBZA010000001">
    <property type="protein sequence ID" value="NYH85104.1"/>
    <property type="molecule type" value="Genomic_DNA"/>
</dbReference>
<evidence type="ECO:0000256" key="2">
    <source>
        <dbReference type="SAM" id="Phobius"/>
    </source>
</evidence>
<evidence type="ECO:0000256" key="1">
    <source>
        <dbReference type="SAM" id="MobiDB-lite"/>
    </source>
</evidence>
<feature type="compositionally biased region" description="Low complexity" evidence="1">
    <location>
        <begin position="7"/>
        <end position="20"/>
    </location>
</feature>
<proteinExistence type="predicted"/>
<keyword evidence="2" id="KW-0472">Membrane</keyword>
<dbReference type="RefSeq" id="WP_139239053.1">
    <property type="nucleotide sequence ID" value="NZ_FOOI01000011.1"/>
</dbReference>
<evidence type="ECO:0000313" key="5">
    <source>
        <dbReference type="Proteomes" id="UP000199052"/>
    </source>
</evidence>
<accession>A0A1I2WV00</accession>
<feature type="transmembrane region" description="Helical" evidence="2">
    <location>
        <begin position="424"/>
        <end position="448"/>
    </location>
</feature>
<feature type="region of interest" description="Disordered" evidence="1">
    <location>
        <begin position="1"/>
        <end position="20"/>
    </location>
</feature>
<reference evidence="3 6" key="2">
    <citation type="submission" date="2020-07" db="EMBL/GenBank/DDBJ databases">
        <title>Sequencing the genomes of 1000 actinobacteria strains.</title>
        <authorList>
            <person name="Klenk H.-P."/>
        </authorList>
    </citation>
    <scope>NUCLEOTIDE SEQUENCE [LARGE SCALE GENOMIC DNA]</scope>
    <source>
        <strain evidence="3 6">DSM 45117</strain>
    </source>
</reference>
<organism evidence="4 5">
    <name type="scientific">Actinopolymorpha cephalotaxi</name>
    <dbReference type="NCBI Taxonomy" id="504797"/>
    <lineage>
        <taxon>Bacteria</taxon>
        <taxon>Bacillati</taxon>
        <taxon>Actinomycetota</taxon>
        <taxon>Actinomycetes</taxon>
        <taxon>Propionibacteriales</taxon>
        <taxon>Actinopolymorphaceae</taxon>
        <taxon>Actinopolymorpha</taxon>
    </lineage>
</organism>
<sequence length="549" mass="58221">MRADNLEGSSPEVSGESPSGVSIDRLQACIRSGAPLALGEHLPAWNPFDGGPPPPELTVSSSQLRQVLLDPELGSRADPRGLTVRGAIIVGELDLDFATVTFPLRLLCCRVTGSLKLSYGKLRELILSGTHLQGIDREGRCLAGDGLDVSHDLHLDKGFTAAGAIRLRGAYVGGQINLDDAALRGADSEGHSLRANGLQAKNNVLVRNALTSVGGIMIAGAHVGGKLDFSGTTLDGCDIRGNSLAADGLLADNTLALGDGFSATGVIRLPRARIGGYLDFSDASLKGADRNGDSLVGEGLQANNTVLLTGRFTAAGRVNFAAARITSLVVGASRDSLPKLGDITGWRLGDVHGVIRDDRSAAAAWLSQQSAAQPWQELADVYARNGQPTDARWMRYRSAVNSTRNARLSAKLSRQAYRLTTGHGYYPGVALAWLAVIFCLSFTMAYFWRDTFTTQPTAVAIPTDPAGHHETSTTGHVTNAQCTPAWKVACLDPLAFALSSTFPGVAEDPSWDPPDNGWMPLLFFFLRLAAWMFTAVLLAGITGLLHKQT</sequence>
<dbReference type="Proteomes" id="UP000199052">
    <property type="component" value="Unassembled WGS sequence"/>
</dbReference>
<keyword evidence="2" id="KW-0812">Transmembrane</keyword>
<evidence type="ECO:0000313" key="3">
    <source>
        <dbReference type="EMBL" id="NYH85104.1"/>
    </source>
</evidence>
<evidence type="ECO:0000313" key="4">
    <source>
        <dbReference type="EMBL" id="SFH04216.1"/>
    </source>
</evidence>
<keyword evidence="2" id="KW-1133">Transmembrane helix</keyword>
<gene>
    <name evidence="3" type="ORF">FHR37_003955</name>
    <name evidence="4" type="ORF">SAMN05421678_11176</name>
</gene>
<dbReference type="EMBL" id="FOOI01000011">
    <property type="protein sequence ID" value="SFH04216.1"/>
    <property type="molecule type" value="Genomic_DNA"/>
</dbReference>
<keyword evidence="6" id="KW-1185">Reference proteome</keyword>
<dbReference type="STRING" id="504797.SAMN05421678_11176"/>
<feature type="transmembrane region" description="Helical" evidence="2">
    <location>
        <begin position="521"/>
        <end position="545"/>
    </location>
</feature>
<name>A0A1I2WV00_9ACTN</name>
<protein>
    <recommendedName>
        <fullName evidence="7">Pentapeptide repeat-containing protein</fullName>
    </recommendedName>
</protein>
<evidence type="ECO:0000313" key="6">
    <source>
        <dbReference type="Proteomes" id="UP000533017"/>
    </source>
</evidence>
<dbReference type="Proteomes" id="UP000533017">
    <property type="component" value="Unassembled WGS sequence"/>
</dbReference>
<evidence type="ECO:0008006" key="7">
    <source>
        <dbReference type="Google" id="ProtNLM"/>
    </source>
</evidence>
<dbReference type="AlphaFoldDB" id="A0A1I2WV00"/>